<dbReference type="VEuPathDB" id="TrichDB:TRFO_39214"/>
<dbReference type="PANTHER" id="PTHR18849:SF0">
    <property type="entry name" value="CILIA- AND FLAGELLA-ASSOCIATED PROTEIN 410-RELATED"/>
    <property type="match status" value="1"/>
</dbReference>
<proteinExistence type="predicted"/>
<name>A0A1J4JBF5_9EUKA</name>
<keyword evidence="4" id="KW-1185">Reference proteome</keyword>
<dbReference type="Proteomes" id="UP000179807">
    <property type="component" value="Unassembled WGS sequence"/>
</dbReference>
<dbReference type="SMART" id="SM00369">
    <property type="entry name" value="LRR_TYP"/>
    <property type="match status" value="4"/>
</dbReference>
<gene>
    <name evidence="3" type="ORF">TRFO_39214</name>
</gene>
<evidence type="ECO:0000256" key="2">
    <source>
        <dbReference type="ARBA" id="ARBA00022737"/>
    </source>
</evidence>
<dbReference type="Pfam" id="PF13855">
    <property type="entry name" value="LRR_8"/>
    <property type="match status" value="1"/>
</dbReference>
<dbReference type="PROSITE" id="PS51450">
    <property type="entry name" value="LRR"/>
    <property type="match status" value="3"/>
</dbReference>
<dbReference type="InterPro" id="IPR001611">
    <property type="entry name" value="Leu-rich_rpt"/>
</dbReference>
<keyword evidence="1" id="KW-0433">Leucine-rich repeat</keyword>
<organism evidence="3 4">
    <name type="scientific">Tritrichomonas foetus</name>
    <dbReference type="NCBI Taxonomy" id="1144522"/>
    <lineage>
        <taxon>Eukaryota</taxon>
        <taxon>Metamonada</taxon>
        <taxon>Parabasalia</taxon>
        <taxon>Tritrichomonadida</taxon>
        <taxon>Tritrichomonadidae</taxon>
        <taxon>Tritrichomonas</taxon>
    </lineage>
</organism>
<evidence type="ECO:0000313" key="4">
    <source>
        <dbReference type="Proteomes" id="UP000179807"/>
    </source>
</evidence>
<evidence type="ECO:0000313" key="3">
    <source>
        <dbReference type="EMBL" id="OHS94580.1"/>
    </source>
</evidence>
<dbReference type="AlphaFoldDB" id="A0A1J4JBF5"/>
<accession>A0A1J4JBF5</accession>
<dbReference type="EMBL" id="MLAK01001305">
    <property type="protein sequence ID" value="OHS94580.1"/>
    <property type="molecule type" value="Genomic_DNA"/>
</dbReference>
<protein>
    <recommendedName>
        <fullName evidence="5">Leucine Rich Repeat family protein</fullName>
    </recommendedName>
</protein>
<comment type="caution">
    <text evidence="3">The sequence shown here is derived from an EMBL/GenBank/DDBJ whole genome shotgun (WGS) entry which is preliminary data.</text>
</comment>
<dbReference type="Gene3D" id="3.80.10.10">
    <property type="entry name" value="Ribonuclease Inhibitor"/>
    <property type="match status" value="2"/>
</dbReference>
<reference evidence="3" key="1">
    <citation type="submission" date="2016-10" db="EMBL/GenBank/DDBJ databases">
        <authorList>
            <person name="Benchimol M."/>
            <person name="Almeida L.G."/>
            <person name="Vasconcelos A.T."/>
            <person name="Perreira-Neves A."/>
            <person name="Rosa I.A."/>
            <person name="Tasca T."/>
            <person name="Bogo M.R."/>
            <person name="de Souza W."/>
        </authorList>
    </citation>
    <scope>NUCLEOTIDE SEQUENCE [LARGE SCALE GENOMIC DNA]</scope>
    <source>
        <strain evidence="3">K</strain>
    </source>
</reference>
<dbReference type="PANTHER" id="PTHR18849">
    <property type="entry name" value="LEUCINE RICH REPEAT PROTEIN"/>
    <property type="match status" value="1"/>
</dbReference>
<keyword evidence="2" id="KW-0677">Repeat</keyword>
<evidence type="ECO:0000256" key="1">
    <source>
        <dbReference type="ARBA" id="ARBA00022614"/>
    </source>
</evidence>
<dbReference type="InterPro" id="IPR003591">
    <property type="entry name" value="Leu-rich_rpt_typical-subtyp"/>
</dbReference>
<dbReference type="InterPro" id="IPR032675">
    <property type="entry name" value="LRR_dom_sf"/>
</dbReference>
<dbReference type="SUPFAM" id="SSF52058">
    <property type="entry name" value="L domain-like"/>
    <property type="match status" value="1"/>
</dbReference>
<sequence>MSEEEEGDYYEDSKSALPHDQQLASDIFMRENVDGILDRGIGTFHAIEKFRRMNLGIPSMCTPHDLMFLISDVSSEGDFIEETFITFFCECLKLIRDAFQSRQEEEDFEQFALTKEFIQDRLSDLQPVEGEVFHFTFTSFCVMRAEITEISELANFDALLNISLKSNLISDISPLCKIPHLKNLVLTENKIKEIKDLNFPCLENLVLSQNQINCVVSIKAPKLKSLDLSQNRVFFMAPSAFYECKSLEKLNLSNNQINDIKESTFSGLTKLKALNISSNNLKFISYCMHKDLISVTDIDLSDNPLVSVQGLENLKSLNVCDLHKTLIEQPTELSPLSDLENFQYLYMYESPVCELEEFRPEAIHLLQHLEEIDEQPISFQERQDVEAYFRERCEMEANELFGGGQFGEEEEDEFQFTGINEGHEEIYNQDADDVVIGVG</sequence>
<dbReference type="RefSeq" id="XP_068347717.1">
    <property type="nucleotide sequence ID" value="XM_068512509.1"/>
</dbReference>
<evidence type="ECO:0008006" key="5">
    <source>
        <dbReference type="Google" id="ProtNLM"/>
    </source>
</evidence>
<dbReference type="OrthoDB" id="1055097at2759"/>
<dbReference type="GeneID" id="94847213"/>